<feature type="transmembrane region" description="Helical" evidence="2">
    <location>
        <begin position="220"/>
        <end position="240"/>
    </location>
</feature>
<evidence type="ECO:0000313" key="4">
    <source>
        <dbReference type="EMBL" id="PPK68897.1"/>
    </source>
</evidence>
<sequence length="252" mass="25790">MLLRNLAVVAAAAGALAITLPGTASADRVGGLLITPGESVDQVPVRLKTEKGCPAGTTGYFATMTGHGLDNVVVVPASDVSMSLTDGFVVPVAYTFRDYAQDNKTTLSGRYQVALHCVDAFTQQEFGTFTAEVDFPEPSRYAAVGPAKGPARNTEPIMPPELGLAEQPGVAPPVEGGTGAGQPQPARQPPAGQPSTPNDPSNSSDVDTSTQAAPESSSKLFYYVAGGVAVVVLGAGIAVARSRGTRTESDSE</sequence>
<dbReference type="OrthoDB" id="3629461at2"/>
<dbReference type="Proteomes" id="UP000239203">
    <property type="component" value="Unassembled WGS sequence"/>
</dbReference>
<dbReference type="EMBL" id="PTIX01000004">
    <property type="protein sequence ID" value="PPK68897.1"/>
    <property type="molecule type" value="Genomic_DNA"/>
</dbReference>
<protein>
    <recommendedName>
        <fullName evidence="6">LPXTG-motif cell wall-anchored protein</fullName>
    </recommendedName>
</protein>
<gene>
    <name evidence="4" type="ORF">CLV40_104141</name>
</gene>
<evidence type="ECO:0000256" key="3">
    <source>
        <dbReference type="SAM" id="SignalP"/>
    </source>
</evidence>
<feature type="compositionally biased region" description="Low complexity" evidence="1">
    <location>
        <begin position="193"/>
        <end position="210"/>
    </location>
</feature>
<proteinExistence type="predicted"/>
<comment type="caution">
    <text evidence="4">The sequence shown here is derived from an EMBL/GenBank/DDBJ whole genome shotgun (WGS) entry which is preliminary data.</text>
</comment>
<keyword evidence="2" id="KW-1133">Transmembrane helix</keyword>
<evidence type="ECO:0000313" key="5">
    <source>
        <dbReference type="Proteomes" id="UP000239203"/>
    </source>
</evidence>
<reference evidence="4 5" key="1">
    <citation type="submission" date="2018-02" db="EMBL/GenBank/DDBJ databases">
        <title>Genomic Encyclopedia of Archaeal and Bacterial Type Strains, Phase II (KMG-II): from individual species to whole genera.</title>
        <authorList>
            <person name="Goeker M."/>
        </authorList>
    </citation>
    <scope>NUCLEOTIDE SEQUENCE [LARGE SCALE GENOMIC DNA]</scope>
    <source>
        <strain evidence="4 5">YU 961-1</strain>
    </source>
</reference>
<evidence type="ECO:0000256" key="2">
    <source>
        <dbReference type="SAM" id="Phobius"/>
    </source>
</evidence>
<feature type="signal peptide" evidence="3">
    <location>
        <begin position="1"/>
        <end position="26"/>
    </location>
</feature>
<feature type="chain" id="PRO_5015480508" description="LPXTG-motif cell wall-anchored protein" evidence="3">
    <location>
        <begin position="27"/>
        <end position="252"/>
    </location>
</feature>
<organism evidence="4 5">
    <name type="scientific">Actinokineospora auranticolor</name>
    <dbReference type="NCBI Taxonomy" id="155976"/>
    <lineage>
        <taxon>Bacteria</taxon>
        <taxon>Bacillati</taxon>
        <taxon>Actinomycetota</taxon>
        <taxon>Actinomycetes</taxon>
        <taxon>Pseudonocardiales</taxon>
        <taxon>Pseudonocardiaceae</taxon>
        <taxon>Actinokineospora</taxon>
    </lineage>
</organism>
<evidence type="ECO:0008006" key="6">
    <source>
        <dbReference type="Google" id="ProtNLM"/>
    </source>
</evidence>
<dbReference type="RefSeq" id="WP_146107975.1">
    <property type="nucleotide sequence ID" value="NZ_CP154825.1"/>
</dbReference>
<keyword evidence="2" id="KW-0472">Membrane</keyword>
<feature type="region of interest" description="Disordered" evidence="1">
    <location>
        <begin position="143"/>
        <end position="215"/>
    </location>
</feature>
<keyword evidence="3" id="KW-0732">Signal</keyword>
<evidence type="ECO:0000256" key="1">
    <source>
        <dbReference type="SAM" id="MobiDB-lite"/>
    </source>
</evidence>
<accession>A0A2S6GUM7</accession>
<dbReference type="AlphaFoldDB" id="A0A2S6GUM7"/>
<keyword evidence="5" id="KW-1185">Reference proteome</keyword>
<name>A0A2S6GUM7_9PSEU</name>
<keyword evidence="2" id="KW-0812">Transmembrane</keyword>